<feature type="signal peptide" evidence="10">
    <location>
        <begin position="1"/>
        <end position="18"/>
    </location>
</feature>
<dbReference type="Gene3D" id="3.30.565.10">
    <property type="entry name" value="Histidine kinase-like ATPase, C-terminal domain"/>
    <property type="match status" value="1"/>
</dbReference>
<keyword evidence="5" id="KW-0547">Nucleotide-binding</keyword>
<accession>A0ABS3QF62</accession>
<evidence type="ECO:0000256" key="10">
    <source>
        <dbReference type="SAM" id="SignalP"/>
    </source>
</evidence>
<gene>
    <name evidence="12" type="ORF">J4E00_12470</name>
</gene>
<evidence type="ECO:0000256" key="1">
    <source>
        <dbReference type="ARBA" id="ARBA00000085"/>
    </source>
</evidence>
<dbReference type="SMART" id="SM00387">
    <property type="entry name" value="HATPase_c"/>
    <property type="match status" value="1"/>
</dbReference>
<keyword evidence="3" id="KW-0597">Phosphoprotein</keyword>
<dbReference type="InterPro" id="IPR011623">
    <property type="entry name" value="7TMR_DISM_rcpt_extracell_dom1"/>
</dbReference>
<sequence length="650" mass="72977">MRFLLLLVLLGWWVGANAQTSGITGTGEKPQIMRDTLPLKDPKGPHISEAYRYYTEPFSVATDPEQVEAQWRAGKLQPGPWHKTLNLGLRHERVWMRLVVRNADSLRLRFFWSVFNFTDSAALYCRRAGETKFTRIGAASSWVPAAGRPYPARSLSLPFALAAGETAVLYLRLEAHSGGIYLPTYIETTEHFLAWEMGFPFERHWVWLLGFYLSSALFNLVLFAFLRDRIHLWYLAYVACITVFLMMEDGLDAWLLPTGLYQLLWTVGQFNFVLLAAAVGIRIMQLFLRLQSGRRGQYQTGNWLIGSVVAFVALYAGLFPWAVRHSLPLVQGLNTGRELLLAAVFGYGWWVLLVGLLTRRRRRLTAYYVLTYFFFFVGYVVFWFNHLGLSSFNPVYPNTLAWGLFLELLVLSALLTGRFRQTLRQNAQLRIRQLNLRNAQGARLIAAQEEEREQLARELHDALGPNLMALHLAWQGPAVRDALAASPAAAAAGQQAELLLRHLRDEVRTFSHVLLPAEASLGSLCDSIQALSKLINSYGNPTVSTYCEPNLDQLPMPLQHAAYRIVAELLNNAVRHAHATTVQVQVLHHPNSLEILVEDNGQGFAPDAPAAGIGLRGVRARADYLRGQVHIDSAAHGTSIVVQIPTQDAV</sequence>
<feature type="transmembrane region" description="Helical" evidence="9">
    <location>
        <begin position="300"/>
        <end position="319"/>
    </location>
</feature>
<evidence type="ECO:0000313" key="13">
    <source>
        <dbReference type="Proteomes" id="UP000664369"/>
    </source>
</evidence>
<evidence type="ECO:0000256" key="3">
    <source>
        <dbReference type="ARBA" id="ARBA00022553"/>
    </source>
</evidence>
<dbReference type="InterPro" id="IPR050482">
    <property type="entry name" value="Sensor_HK_TwoCompSys"/>
</dbReference>
<keyword evidence="13" id="KW-1185">Reference proteome</keyword>
<dbReference type="Gene3D" id="1.20.5.1930">
    <property type="match status" value="1"/>
</dbReference>
<dbReference type="Pfam" id="PF02518">
    <property type="entry name" value="HATPase_c"/>
    <property type="match status" value="1"/>
</dbReference>
<evidence type="ECO:0000256" key="8">
    <source>
        <dbReference type="ARBA" id="ARBA00023012"/>
    </source>
</evidence>
<evidence type="ECO:0000256" key="2">
    <source>
        <dbReference type="ARBA" id="ARBA00012438"/>
    </source>
</evidence>
<dbReference type="EC" id="2.7.13.3" evidence="2"/>
<reference evidence="12 13" key="1">
    <citation type="submission" date="2021-03" db="EMBL/GenBank/DDBJ databases">
        <authorList>
            <person name="Kim M.K."/>
        </authorList>
    </citation>
    <scope>NUCLEOTIDE SEQUENCE [LARGE SCALE GENOMIC DNA]</scope>
    <source>
        <strain evidence="12 13">BT442</strain>
    </source>
</reference>
<dbReference type="InterPro" id="IPR036890">
    <property type="entry name" value="HATPase_C_sf"/>
</dbReference>
<keyword evidence="4" id="KW-0808">Transferase</keyword>
<feature type="transmembrane region" description="Helical" evidence="9">
    <location>
        <begin position="339"/>
        <end position="358"/>
    </location>
</feature>
<dbReference type="Pfam" id="PF07730">
    <property type="entry name" value="HisKA_3"/>
    <property type="match status" value="1"/>
</dbReference>
<dbReference type="RefSeq" id="WP_208175505.1">
    <property type="nucleotide sequence ID" value="NZ_JAGETZ010000005.1"/>
</dbReference>
<feature type="transmembrane region" description="Helical" evidence="9">
    <location>
        <begin position="267"/>
        <end position="288"/>
    </location>
</feature>
<feature type="transmembrane region" description="Helical" evidence="9">
    <location>
        <begin position="365"/>
        <end position="384"/>
    </location>
</feature>
<evidence type="ECO:0000256" key="5">
    <source>
        <dbReference type="ARBA" id="ARBA00022741"/>
    </source>
</evidence>
<name>A0ABS3QF62_9BACT</name>
<feature type="chain" id="PRO_5045088544" description="histidine kinase" evidence="10">
    <location>
        <begin position="19"/>
        <end position="650"/>
    </location>
</feature>
<dbReference type="PANTHER" id="PTHR24421">
    <property type="entry name" value="NITRATE/NITRITE SENSOR PROTEIN NARX-RELATED"/>
    <property type="match status" value="1"/>
</dbReference>
<dbReference type="InterPro" id="IPR011712">
    <property type="entry name" value="Sig_transdc_His_kin_sub3_dim/P"/>
</dbReference>
<keyword evidence="9" id="KW-0812">Transmembrane</keyword>
<proteinExistence type="predicted"/>
<dbReference type="InterPro" id="IPR005467">
    <property type="entry name" value="His_kinase_dom"/>
</dbReference>
<protein>
    <recommendedName>
        <fullName evidence="2">histidine kinase</fullName>
        <ecNumber evidence="2">2.7.13.3</ecNumber>
    </recommendedName>
</protein>
<feature type="transmembrane region" description="Helical" evidence="9">
    <location>
        <begin position="232"/>
        <end position="247"/>
    </location>
</feature>
<dbReference type="PROSITE" id="PS50109">
    <property type="entry name" value="HIS_KIN"/>
    <property type="match status" value="1"/>
</dbReference>
<keyword evidence="7" id="KW-0067">ATP-binding</keyword>
<dbReference type="Proteomes" id="UP000664369">
    <property type="component" value="Unassembled WGS sequence"/>
</dbReference>
<evidence type="ECO:0000256" key="7">
    <source>
        <dbReference type="ARBA" id="ARBA00022840"/>
    </source>
</evidence>
<dbReference type="SUPFAM" id="SSF55874">
    <property type="entry name" value="ATPase domain of HSP90 chaperone/DNA topoisomerase II/histidine kinase"/>
    <property type="match status" value="1"/>
</dbReference>
<keyword evidence="9" id="KW-1133">Transmembrane helix</keyword>
<feature type="transmembrane region" description="Helical" evidence="9">
    <location>
        <begin position="205"/>
        <end position="225"/>
    </location>
</feature>
<dbReference type="EMBL" id="JAGETZ010000005">
    <property type="protein sequence ID" value="MBO2009868.1"/>
    <property type="molecule type" value="Genomic_DNA"/>
</dbReference>
<feature type="transmembrane region" description="Helical" evidence="9">
    <location>
        <begin position="396"/>
        <end position="415"/>
    </location>
</feature>
<keyword evidence="6" id="KW-0418">Kinase</keyword>
<dbReference type="PANTHER" id="PTHR24421:SF10">
    <property type="entry name" value="NITRATE_NITRITE SENSOR PROTEIN NARQ"/>
    <property type="match status" value="1"/>
</dbReference>
<dbReference type="InterPro" id="IPR003594">
    <property type="entry name" value="HATPase_dom"/>
</dbReference>
<dbReference type="Pfam" id="PF07696">
    <property type="entry name" value="7TMR-DISMED2"/>
    <property type="match status" value="1"/>
</dbReference>
<dbReference type="InterPro" id="IPR011622">
    <property type="entry name" value="7TMR_DISM_rcpt_extracell_dom2"/>
</dbReference>
<evidence type="ECO:0000259" key="11">
    <source>
        <dbReference type="PROSITE" id="PS50109"/>
    </source>
</evidence>
<keyword evidence="9" id="KW-0472">Membrane</keyword>
<feature type="domain" description="Histidine kinase" evidence="11">
    <location>
        <begin position="564"/>
        <end position="648"/>
    </location>
</feature>
<keyword evidence="10" id="KW-0732">Signal</keyword>
<dbReference type="CDD" id="cd16917">
    <property type="entry name" value="HATPase_UhpB-NarQ-NarX-like"/>
    <property type="match status" value="1"/>
</dbReference>
<evidence type="ECO:0000256" key="4">
    <source>
        <dbReference type="ARBA" id="ARBA00022679"/>
    </source>
</evidence>
<evidence type="ECO:0000313" key="12">
    <source>
        <dbReference type="EMBL" id="MBO2009868.1"/>
    </source>
</evidence>
<evidence type="ECO:0000256" key="9">
    <source>
        <dbReference type="SAM" id="Phobius"/>
    </source>
</evidence>
<organism evidence="12 13">
    <name type="scientific">Hymenobacter negativus</name>
    <dbReference type="NCBI Taxonomy" id="2795026"/>
    <lineage>
        <taxon>Bacteria</taxon>
        <taxon>Pseudomonadati</taxon>
        <taxon>Bacteroidota</taxon>
        <taxon>Cytophagia</taxon>
        <taxon>Cytophagales</taxon>
        <taxon>Hymenobacteraceae</taxon>
        <taxon>Hymenobacter</taxon>
    </lineage>
</organism>
<comment type="caution">
    <text evidence="12">The sequence shown here is derived from an EMBL/GenBank/DDBJ whole genome shotgun (WGS) entry which is preliminary data.</text>
</comment>
<dbReference type="Pfam" id="PF07695">
    <property type="entry name" value="7TMR-DISM_7TM"/>
    <property type="match status" value="1"/>
</dbReference>
<comment type="catalytic activity">
    <reaction evidence="1">
        <text>ATP + protein L-histidine = ADP + protein N-phospho-L-histidine.</text>
        <dbReference type="EC" id="2.7.13.3"/>
    </reaction>
</comment>
<dbReference type="Gene3D" id="2.60.40.2380">
    <property type="match status" value="1"/>
</dbReference>
<keyword evidence="8" id="KW-0902">Two-component regulatory system</keyword>
<evidence type="ECO:0000256" key="6">
    <source>
        <dbReference type="ARBA" id="ARBA00022777"/>
    </source>
</evidence>